<dbReference type="PANTHER" id="PTHR48051">
    <property type="match status" value="1"/>
</dbReference>
<gene>
    <name evidence="4" type="ORF">IL334_007581</name>
</gene>
<evidence type="ECO:0008006" key="6">
    <source>
        <dbReference type="Google" id="ProtNLM"/>
    </source>
</evidence>
<dbReference type="InterPro" id="IPR050216">
    <property type="entry name" value="LRR_domain-containing"/>
</dbReference>
<evidence type="ECO:0000256" key="2">
    <source>
        <dbReference type="ARBA" id="ARBA00022737"/>
    </source>
</evidence>
<feature type="compositionally biased region" description="Basic and acidic residues" evidence="3">
    <location>
        <begin position="595"/>
        <end position="613"/>
    </location>
</feature>
<name>A0ABZ1D921_9TREE</name>
<dbReference type="Proteomes" id="UP001329825">
    <property type="component" value="Chromosome 11"/>
</dbReference>
<feature type="region of interest" description="Disordered" evidence="3">
    <location>
        <begin position="395"/>
        <end position="546"/>
    </location>
</feature>
<keyword evidence="2" id="KW-0677">Repeat</keyword>
<evidence type="ECO:0000313" key="5">
    <source>
        <dbReference type="Proteomes" id="UP001329825"/>
    </source>
</evidence>
<evidence type="ECO:0000256" key="3">
    <source>
        <dbReference type="SAM" id="MobiDB-lite"/>
    </source>
</evidence>
<evidence type="ECO:0000256" key="1">
    <source>
        <dbReference type="ARBA" id="ARBA00022614"/>
    </source>
</evidence>
<proteinExistence type="predicted"/>
<dbReference type="Gene3D" id="3.80.10.10">
    <property type="entry name" value="Ribonuclease Inhibitor"/>
    <property type="match status" value="2"/>
</dbReference>
<dbReference type="EMBL" id="CP141891">
    <property type="protein sequence ID" value="WRT70583.1"/>
    <property type="molecule type" value="Genomic_DNA"/>
</dbReference>
<feature type="compositionally biased region" description="Basic and acidic residues" evidence="3">
    <location>
        <begin position="287"/>
        <end position="306"/>
    </location>
</feature>
<dbReference type="PANTHER" id="PTHR48051:SF1">
    <property type="entry name" value="RAS SUPPRESSOR PROTEIN 1"/>
    <property type="match status" value="1"/>
</dbReference>
<accession>A0ABZ1D921</accession>
<feature type="compositionally biased region" description="Basic and acidic residues" evidence="3">
    <location>
        <begin position="518"/>
        <end position="529"/>
    </location>
</feature>
<dbReference type="GeneID" id="87959711"/>
<dbReference type="InterPro" id="IPR032675">
    <property type="entry name" value="LRR_dom_sf"/>
</dbReference>
<feature type="compositionally biased region" description="Basic residues" evidence="3">
    <location>
        <begin position="1"/>
        <end position="12"/>
    </location>
</feature>
<feature type="region of interest" description="Disordered" evidence="3">
    <location>
        <begin position="1"/>
        <end position="63"/>
    </location>
</feature>
<organism evidence="4 5">
    <name type="scientific">Kwoniella shivajii</name>
    <dbReference type="NCBI Taxonomy" id="564305"/>
    <lineage>
        <taxon>Eukaryota</taxon>
        <taxon>Fungi</taxon>
        <taxon>Dikarya</taxon>
        <taxon>Basidiomycota</taxon>
        <taxon>Agaricomycotina</taxon>
        <taxon>Tremellomycetes</taxon>
        <taxon>Tremellales</taxon>
        <taxon>Cryptococcaceae</taxon>
        <taxon>Kwoniella</taxon>
    </lineage>
</organism>
<dbReference type="SUPFAM" id="SSF52058">
    <property type="entry name" value="L domain-like"/>
    <property type="match status" value="1"/>
</dbReference>
<feature type="compositionally biased region" description="Polar residues" evidence="3">
    <location>
        <begin position="420"/>
        <end position="431"/>
    </location>
</feature>
<feature type="region of interest" description="Disordered" evidence="3">
    <location>
        <begin position="595"/>
        <end position="620"/>
    </location>
</feature>
<dbReference type="RefSeq" id="XP_062795322.1">
    <property type="nucleotide sequence ID" value="XM_062939271.1"/>
</dbReference>
<feature type="compositionally biased region" description="Basic and acidic residues" evidence="3">
    <location>
        <begin position="395"/>
        <end position="419"/>
    </location>
</feature>
<evidence type="ECO:0000313" key="4">
    <source>
        <dbReference type="EMBL" id="WRT70583.1"/>
    </source>
</evidence>
<keyword evidence="5" id="KW-1185">Reference proteome</keyword>
<feature type="compositionally biased region" description="Basic and acidic residues" evidence="3">
    <location>
        <begin position="432"/>
        <end position="441"/>
    </location>
</feature>
<feature type="compositionally biased region" description="Basic and acidic residues" evidence="3">
    <location>
        <begin position="463"/>
        <end position="473"/>
    </location>
</feature>
<keyword evidence="1" id="KW-0433">Leucine-rich repeat</keyword>
<feature type="region of interest" description="Disordered" evidence="3">
    <location>
        <begin position="286"/>
        <end position="306"/>
    </location>
</feature>
<protein>
    <recommendedName>
        <fullName evidence="6">L domain-like protein</fullName>
    </recommendedName>
</protein>
<sequence length="620" mass="68417">MDRGAARSKKRPSKEQTKPVTPTIAPTQQLAVKSQITSQHESQAGPSKSNMHKGRKAKFGNQIREVQSKDPSLYKPKAIRTSAALIYSQERFSLPPSSELLANVRRVDLSGSDVTDVSWLEGTGVTWLSLNGCKITKGWDAVGSLEELTVLNINGCGLKSLPVELKNLSKLKAVVAMNNDWIKLDDDVIEGWKDLNSLIISHSPNLTGLPKSLNQLYHLSKLTFSHCPKITCGSGSKSGSGSGSIPDLSILPLLRDVKMNNLPLLTDLPDHLPSWGKGDLSLVKQTNNHDDISGSRSKDNDNSNKNKGDGLEVLDLGNCSLSFASISKLFNLSSTHGPKNDKTGNRVVKWDHLRSLTLHSNPLTTTHPNYVELLQQNSETTLPKLQIIDAKRVVERKRKGEIQESRIDRRIRERREQRLNKSSGSGMNNISGKKEMRKWGNNEEEQTQQENHENTTGNAVTAEKSDQSPEEKSKKSKKRKHNDQPVLSANQSTEDRLHKRKRAPSPPLSAAPTATTKDITDSRTSKTQDEPISTSNKKDRSGKTQTAVIGVIDVKNGEEVEMTSKKKKKLKAKIKRGDEVKGGIDLREVFGKKDDTSKAVEQEEKQGGGDDAWRLGVGGW</sequence>
<reference evidence="4 5" key="1">
    <citation type="submission" date="2024-01" db="EMBL/GenBank/DDBJ databases">
        <title>Comparative genomics of Cryptococcus and Kwoniella reveals pathogenesis evolution and contrasting modes of karyotype evolution via chromosome fusion or intercentromeric recombination.</title>
        <authorList>
            <person name="Coelho M.A."/>
            <person name="David-Palma M."/>
            <person name="Shea T."/>
            <person name="Bowers K."/>
            <person name="McGinley-Smith S."/>
            <person name="Mohammad A.W."/>
            <person name="Gnirke A."/>
            <person name="Yurkov A.M."/>
            <person name="Nowrousian M."/>
            <person name="Sun S."/>
            <person name="Cuomo C.A."/>
            <person name="Heitman J."/>
        </authorList>
    </citation>
    <scope>NUCLEOTIDE SEQUENCE [LARGE SCALE GENOMIC DNA]</scope>
    <source>
        <strain evidence="4">CBS 11374</strain>
    </source>
</reference>
<feature type="compositionally biased region" description="Polar residues" evidence="3">
    <location>
        <begin position="18"/>
        <end position="49"/>
    </location>
</feature>